<proteinExistence type="predicted"/>
<evidence type="ECO:0000313" key="1">
    <source>
        <dbReference type="EMBL" id="MQP15586.1"/>
    </source>
</evidence>
<sequence length="303" mass="34796">MTRLKFIMYGMALAMSFTSCVRENLDQCPPLRINIEVKDKNYFNVDQTAPEEKRDENQAFRLFVPSLSYRLSRLNDDGTQQVIVEEKGFGVEGDGLTYPVSFDPDMPFGKYVFTVWGGMRKRGELNLDKNELLLHPEHSQGDDVYQVCDTLVYDENHYSYTSEMERTKGKLVIWTENLPAGYHLMNTEVSQLYGVVNPSFQYSEETSVFHESEIEAGAKTKTSIFLAPSFQKDESVVDVNFYKNSGEGAGSSSSVLTPDDVKVSMERNKITLLRYVYDSDRNRFTIYMKVNDNWEEIHGMILD</sequence>
<dbReference type="AlphaFoldDB" id="A0A6G1VPU3"/>
<protein>
    <recommendedName>
        <fullName evidence="3">FimB/Mfa2 family fimbrial subunit</fullName>
    </recommendedName>
</protein>
<organism evidence="1 2">
    <name type="scientific">Segatella copri</name>
    <dbReference type="NCBI Taxonomy" id="165179"/>
    <lineage>
        <taxon>Bacteria</taxon>
        <taxon>Pseudomonadati</taxon>
        <taxon>Bacteroidota</taxon>
        <taxon>Bacteroidia</taxon>
        <taxon>Bacteroidales</taxon>
        <taxon>Prevotellaceae</taxon>
        <taxon>Segatella</taxon>
    </lineage>
</organism>
<accession>A0A6G1VPU3</accession>
<evidence type="ECO:0008006" key="3">
    <source>
        <dbReference type="Google" id="ProtNLM"/>
    </source>
</evidence>
<evidence type="ECO:0000313" key="2">
    <source>
        <dbReference type="Proteomes" id="UP000477980"/>
    </source>
</evidence>
<name>A0A6G1VPU3_9BACT</name>
<dbReference type="Proteomes" id="UP000477980">
    <property type="component" value="Unassembled WGS sequence"/>
</dbReference>
<dbReference type="PROSITE" id="PS51257">
    <property type="entry name" value="PROKAR_LIPOPROTEIN"/>
    <property type="match status" value="1"/>
</dbReference>
<dbReference type="OrthoDB" id="1100791at2"/>
<reference evidence="1 2" key="1">
    <citation type="submission" date="2019-09" db="EMBL/GenBank/DDBJ databases">
        <title>Distinct polysaccharide growth profiles of human intestinal Prevotella copri isolates.</title>
        <authorList>
            <person name="Fehlner-Peach H."/>
            <person name="Magnabosco C."/>
            <person name="Raghavan V."/>
            <person name="Scher J.U."/>
            <person name="Tett A."/>
            <person name="Cox L.M."/>
            <person name="Gottsegen C."/>
            <person name="Watters A."/>
            <person name="Wiltshire- Gordon J.D."/>
            <person name="Segata N."/>
            <person name="Bonneau R."/>
            <person name="Littman D.R."/>
        </authorList>
    </citation>
    <scope>NUCLEOTIDE SEQUENCE [LARGE SCALE GENOMIC DNA]</scope>
    <source>
        <strain evidence="2">iAA917</strain>
    </source>
</reference>
<dbReference type="EMBL" id="VZAH01000153">
    <property type="protein sequence ID" value="MQP15586.1"/>
    <property type="molecule type" value="Genomic_DNA"/>
</dbReference>
<dbReference type="RefSeq" id="WP_153090587.1">
    <property type="nucleotide sequence ID" value="NZ_VZAH01000153.1"/>
</dbReference>
<comment type="caution">
    <text evidence="1">The sequence shown here is derived from an EMBL/GenBank/DDBJ whole genome shotgun (WGS) entry which is preliminary data.</text>
</comment>
<gene>
    <name evidence="1" type="ORF">F7D25_14535</name>
</gene>